<comment type="caution">
    <text evidence="2">The sequence shown here is derived from an EMBL/GenBank/DDBJ whole genome shotgun (WGS) entry which is preliminary data.</text>
</comment>
<evidence type="ECO:0000313" key="2">
    <source>
        <dbReference type="EMBL" id="GFY06565.1"/>
    </source>
</evidence>
<reference evidence="2" key="1">
    <citation type="submission" date="2020-08" db="EMBL/GenBank/DDBJ databases">
        <title>Multicomponent nature underlies the extraordinary mechanical properties of spider dragline silk.</title>
        <authorList>
            <person name="Kono N."/>
            <person name="Nakamura H."/>
            <person name="Mori M."/>
            <person name="Yoshida Y."/>
            <person name="Ohtoshi R."/>
            <person name="Malay A.D."/>
            <person name="Moran D.A.P."/>
            <person name="Tomita M."/>
            <person name="Numata K."/>
            <person name="Arakawa K."/>
        </authorList>
    </citation>
    <scope>NUCLEOTIDE SEQUENCE</scope>
</reference>
<proteinExistence type="predicted"/>
<sequence>MRFMSEVLGGEIIRLNGPECSLEALGNKWEVGAANRNRESLDEKDCQKQKTPSCWKSREESTAQRSTLQDAGCYEYLLLLEKKKEWELRMWHLHLGE</sequence>
<dbReference type="EMBL" id="BMAU01021261">
    <property type="protein sequence ID" value="GFY06565.1"/>
    <property type="molecule type" value="Genomic_DNA"/>
</dbReference>
<accession>A0A8X6S8C2</accession>
<dbReference type="Proteomes" id="UP000887159">
    <property type="component" value="Unassembled WGS sequence"/>
</dbReference>
<evidence type="ECO:0000313" key="3">
    <source>
        <dbReference type="Proteomes" id="UP000887159"/>
    </source>
</evidence>
<name>A0A8X6S8C2_TRICX</name>
<evidence type="ECO:0000256" key="1">
    <source>
        <dbReference type="SAM" id="MobiDB-lite"/>
    </source>
</evidence>
<dbReference type="AlphaFoldDB" id="A0A8X6S8C2"/>
<gene>
    <name evidence="2" type="ORF">TNCV_3524211</name>
</gene>
<protein>
    <submittedName>
        <fullName evidence="2">Uncharacterized protein</fullName>
    </submittedName>
</protein>
<keyword evidence="3" id="KW-1185">Reference proteome</keyword>
<feature type="compositionally biased region" description="Basic and acidic residues" evidence="1">
    <location>
        <begin position="37"/>
        <end position="48"/>
    </location>
</feature>
<feature type="region of interest" description="Disordered" evidence="1">
    <location>
        <begin position="37"/>
        <end position="64"/>
    </location>
</feature>
<organism evidence="2 3">
    <name type="scientific">Trichonephila clavipes</name>
    <name type="common">Golden silk orbweaver</name>
    <name type="synonym">Nephila clavipes</name>
    <dbReference type="NCBI Taxonomy" id="2585209"/>
    <lineage>
        <taxon>Eukaryota</taxon>
        <taxon>Metazoa</taxon>
        <taxon>Ecdysozoa</taxon>
        <taxon>Arthropoda</taxon>
        <taxon>Chelicerata</taxon>
        <taxon>Arachnida</taxon>
        <taxon>Araneae</taxon>
        <taxon>Araneomorphae</taxon>
        <taxon>Entelegynae</taxon>
        <taxon>Araneoidea</taxon>
        <taxon>Nephilidae</taxon>
        <taxon>Trichonephila</taxon>
    </lineage>
</organism>